<accession>A0A699J1F4</accession>
<protein>
    <submittedName>
        <fullName evidence="2">Uncharacterized protein</fullName>
    </submittedName>
</protein>
<dbReference type="AlphaFoldDB" id="A0A699J1F4"/>
<evidence type="ECO:0000313" key="2">
    <source>
        <dbReference type="EMBL" id="GFA04247.1"/>
    </source>
</evidence>
<dbReference type="EMBL" id="BKCJ010360107">
    <property type="protein sequence ID" value="GFA04247.1"/>
    <property type="molecule type" value="Genomic_DNA"/>
</dbReference>
<gene>
    <name evidence="2" type="ORF">Tci_576219</name>
</gene>
<feature type="region of interest" description="Disordered" evidence="1">
    <location>
        <begin position="1"/>
        <end position="25"/>
    </location>
</feature>
<sequence>MVEKPVWNNVRRVNHQNSQRLSHPHSKRNFVPKAVLANSGLKTLNTDRQTSSRAAVSVNTARPFNTAYPRTTANGAKPSLNVFHKTHSPVRRTFNQKTAPKNSDLKEKVNNVKGKVSTVGTKAVVSAVQENEENAVKSLACWIWRPTRNVIDHISKDNGSYMLKC</sequence>
<evidence type="ECO:0000256" key="1">
    <source>
        <dbReference type="SAM" id="MobiDB-lite"/>
    </source>
</evidence>
<reference evidence="2" key="1">
    <citation type="journal article" date="2019" name="Sci. Rep.">
        <title>Draft genome of Tanacetum cinerariifolium, the natural source of mosquito coil.</title>
        <authorList>
            <person name="Yamashiro T."/>
            <person name="Shiraishi A."/>
            <person name="Satake H."/>
            <person name="Nakayama K."/>
        </authorList>
    </citation>
    <scope>NUCLEOTIDE SEQUENCE</scope>
</reference>
<name>A0A699J1F4_TANCI</name>
<comment type="caution">
    <text evidence="2">The sequence shown here is derived from an EMBL/GenBank/DDBJ whole genome shotgun (WGS) entry which is preliminary data.</text>
</comment>
<proteinExistence type="predicted"/>
<organism evidence="2">
    <name type="scientific">Tanacetum cinerariifolium</name>
    <name type="common">Dalmatian daisy</name>
    <name type="synonym">Chrysanthemum cinerariifolium</name>
    <dbReference type="NCBI Taxonomy" id="118510"/>
    <lineage>
        <taxon>Eukaryota</taxon>
        <taxon>Viridiplantae</taxon>
        <taxon>Streptophyta</taxon>
        <taxon>Embryophyta</taxon>
        <taxon>Tracheophyta</taxon>
        <taxon>Spermatophyta</taxon>
        <taxon>Magnoliopsida</taxon>
        <taxon>eudicotyledons</taxon>
        <taxon>Gunneridae</taxon>
        <taxon>Pentapetalae</taxon>
        <taxon>asterids</taxon>
        <taxon>campanulids</taxon>
        <taxon>Asterales</taxon>
        <taxon>Asteraceae</taxon>
        <taxon>Asteroideae</taxon>
        <taxon>Anthemideae</taxon>
        <taxon>Anthemidinae</taxon>
        <taxon>Tanacetum</taxon>
    </lineage>
</organism>